<feature type="transmembrane region" description="Helical" evidence="3">
    <location>
        <begin position="144"/>
        <end position="163"/>
    </location>
</feature>
<dbReference type="CDD" id="cd00383">
    <property type="entry name" value="trans_reg_C"/>
    <property type="match status" value="1"/>
</dbReference>
<comment type="caution">
    <text evidence="5">The sequence shown here is derived from an EMBL/GenBank/DDBJ whole genome shotgun (WGS) entry which is preliminary data.</text>
</comment>
<dbReference type="InterPro" id="IPR001867">
    <property type="entry name" value="OmpR/PhoB-type_DNA-bd"/>
</dbReference>
<keyword evidence="3" id="KW-1133">Transmembrane helix</keyword>
<feature type="DNA-binding region" description="OmpR/PhoB-type" evidence="2">
    <location>
        <begin position="1"/>
        <end position="92"/>
    </location>
</feature>
<dbReference type="SUPFAM" id="SSF46894">
    <property type="entry name" value="C-terminal effector domain of the bipartite response regulators"/>
    <property type="match status" value="1"/>
</dbReference>
<dbReference type="GO" id="GO:0003677">
    <property type="term" value="F:DNA binding"/>
    <property type="evidence" value="ECO:0007669"/>
    <property type="project" value="UniProtKB-UniRule"/>
</dbReference>
<dbReference type="InterPro" id="IPR036388">
    <property type="entry name" value="WH-like_DNA-bd_sf"/>
</dbReference>
<dbReference type="SMART" id="SM00862">
    <property type="entry name" value="Trans_reg_C"/>
    <property type="match status" value="1"/>
</dbReference>
<evidence type="ECO:0000259" key="4">
    <source>
        <dbReference type="PROSITE" id="PS51755"/>
    </source>
</evidence>
<dbReference type="InterPro" id="IPR016032">
    <property type="entry name" value="Sig_transdc_resp-reg_C-effctor"/>
</dbReference>
<keyword evidence="3" id="KW-0472">Membrane</keyword>
<keyword evidence="6" id="KW-1185">Reference proteome</keyword>
<dbReference type="AlphaFoldDB" id="A0A2H9U8M0"/>
<evidence type="ECO:0000313" key="6">
    <source>
        <dbReference type="Proteomes" id="UP000235861"/>
    </source>
</evidence>
<keyword evidence="3" id="KW-0812">Transmembrane</keyword>
<dbReference type="Gene3D" id="1.10.10.10">
    <property type="entry name" value="Winged helix-like DNA-binding domain superfamily/Winged helix DNA-binding domain"/>
    <property type="match status" value="1"/>
</dbReference>
<protein>
    <recommendedName>
        <fullName evidence="4">OmpR/PhoB-type domain-containing protein</fullName>
    </recommendedName>
</protein>
<dbReference type="Proteomes" id="UP000235861">
    <property type="component" value="Unassembled WGS sequence"/>
</dbReference>
<evidence type="ECO:0000256" key="3">
    <source>
        <dbReference type="SAM" id="Phobius"/>
    </source>
</evidence>
<feature type="domain" description="OmpR/PhoB-type" evidence="4">
    <location>
        <begin position="1"/>
        <end position="92"/>
    </location>
</feature>
<reference evidence="5 6" key="1">
    <citation type="submission" date="2017-11" db="EMBL/GenBank/DDBJ databases">
        <title>Draft genome sequence of environmental isolate Aeromonas cavernicola sp. nov. MDC 2508.</title>
        <authorList>
            <person name="Colston S.M."/>
            <person name="Navarro A."/>
            <person name="Martinez-Murcia A.J."/>
            <person name="Graf J."/>
        </authorList>
    </citation>
    <scope>NUCLEOTIDE SEQUENCE [LARGE SCALE GENOMIC DNA]</scope>
    <source>
        <strain evidence="5 6">MDC 2508</strain>
    </source>
</reference>
<evidence type="ECO:0000313" key="5">
    <source>
        <dbReference type="EMBL" id="PJG60352.1"/>
    </source>
</evidence>
<evidence type="ECO:0000256" key="1">
    <source>
        <dbReference type="ARBA" id="ARBA00023125"/>
    </source>
</evidence>
<gene>
    <name evidence="5" type="ORF">CUC53_02280</name>
</gene>
<dbReference type="GO" id="GO:0000160">
    <property type="term" value="P:phosphorelay signal transduction system"/>
    <property type="evidence" value="ECO:0007669"/>
    <property type="project" value="InterPro"/>
</dbReference>
<evidence type="ECO:0000256" key="2">
    <source>
        <dbReference type="PROSITE-ProRule" id="PRU01091"/>
    </source>
</evidence>
<dbReference type="EMBL" id="PGGC01000015">
    <property type="protein sequence ID" value="PJG60352.1"/>
    <property type="molecule type" value="Genomic_DNA"/>
</dbReference>
<accession>A0A2H9U8M0</accession>
<dbReference type="RefSeq" id="WP_100292664.1">
    <property type="nucleotide sequence ID" value="NZ_PGGC01000015.1"/>
</dbReference>
<name>A0A2H9U8M0_9GAMM</name>
<dbReference type="OrthoDB" id="5594115at2"/>
<organism evidence="5 6">
    <name type="scientific">Aeromonas cavernicola</name>
    <dbReference type="NCBI Taxonomy" id="1006623"/>
    <lineage>
        <taxon>Bacteria</taxon>
        <taxon>Pseudomonadati</taxon>
        <taxon>Pseudomonadota</taxon>
        <taxon>Gammaproteobacteria</taxon>
        <taxon>Aeromonadales</taxon>
        <taxon>Aeromonadaceae</taxon>
        <taxon>Aeromonas</taxon>
    </lineage>
</organism>
<keyword evidence="1 2" id="KW-0238">DNA-binding</keyword>
<proteinExistence type="predicted"/>
<dbReference type="Pfam" id="PF00486">
    <property type="entry name" value="Trans_reg_C"/>
    <property type="match status" value="1"/>
</dbReference>
<dbReference type="GO" id="GO:0006355">
    <property type="term" value="P:regulation of DNA-templated transcription"/>
    <property type="evidence" value="ECO:0007669"/>
    <property type="project" value="InterPro"/>
</dbReference>
<dbReference type="PROSITE" id="PS51755">
    <property type="entry name" value="OMPR_PHOB"/>
    <property type="match status" value="1"/>
</dbReference>
<sequence length="219" mass="24316">MFSLNPETGDVTYQGTIVGQLNASESLVLQCLIDHPGELITKEALLEIGWPGKVVLPNSLTVAIKNIRKILLAVATDDFIETRHRKGYIFHAIQPLDTPEGSLALTSYPTAANGILPLTVNDTPDADGVPSSLIKRASVVLIELFFYSVIILLSLWSLFLFTLDTPLFCQEINQAIFCGYSELDRHELDHLEETSSNDEGVYLYGYDKDIDNLQILKMD</sequence>